<accession>A0A2K1K1Q7</accession>
<dbReference type="SUPFAM" id="SSF49562">
    <property type="entry name" value="C2 domain (Calcium/lipid-binding domain, CaLB)"/>
    <property type="match status" value="1"/>
</dbReference>
<dbReference type="Gene3D" id="2.60.40.150">
    <property type="entry name" value="C2 domain"/>
    <property type="match status" value="1"/>
</dbReference>
<evidence type="ECO:0000313" key="2">
    <source>
        <dbReference type="EMBL" id="PNR47714.1"/>
    </source>
</evidence>
<name>A0A2K1K1Q7_PHYPA</name>
<sequence>MPGTIRVSVLEAVELPKGLTDGEIGDNITAKVTLGPTLCKTPPLKIAGGEIQPWNSDFAFPVMNLRDKLGISICDGEDRSVSQTAIEIPSIIQKGSRDEFVELGEGGRIHLRMSFTLSDDERKKIETMRIAALKKKEEGLKKTVLFQAVPQPTAENTIKTPPFSAVAITEVQDSTTGEKDSKGTTPVTAPIISELDNTTASEGKDLKGTAPVSTMATTEVDLPTANGRKGTEYEVLGNGSNKDDEKGSEETGNGIAKPQTPKPIFNYAKAIGMQKSRSVRRSASIKRRVNPGGLENSTDGIMAVNGNVHPEVQIVGETGQGGGEVVSSEISTKISEASPEVQTANESAMDPQGVDLSAVPKSAGTNPEVEAVTESAKDTNPKDVGSSENTKLEDSVASPRTPLWAASSVTDSTEITPTATRPLSDQTSSAEPNALDAVKTRITRVSSKVARVTRVSSKVIRTTRVTSTVARVTRVAWLRNVLQKAVSNIKVCYSPQV</sequence>
<protein>
    <recommendedName>
        <fullName evidence="5">C2 domain-containing protein</fullName>
    </recommendedName>
</protein>
<keyword evidence="4" id="KW-1185">Reference proteome</keyword>
<feature type="region of interest" description="Disordered" evidence="1">
    <location>
        <begin position="359"/>
        <end position="432"/>
    </location>
</feature>
<evidence type="ECO:0000313" key="4">
    <source>
        <dbReference type="Proteomes" id="UP000006727"/>
    </source>
</evidence>
<dbReference type="EMBL" id="ABEU02000009">
    <property type="protein sequence ID" value="PNR47714.1"/>
    <property type="molecule type" value="Genomic_DNA"/>
</dbReference>
<dbReference type="PaxDb" id="3218-PP1S213_15V6.1"/>
<reference evidence="2 4" key="2">
    <citation type="journal article" date="2018" name="Plant J.">
        <title>The Physcomitrella patens chromosome-scale assembly reveals moss genome structure and evolution.</title>
        <authorList>
            <person name="Lang D."/>
            <person name="Ullrich K.K."/>
            <person name="Murat F."/>
            <person name="Fuchs J."/>
            <person name="Jenkins J."/>
            <person name="Haas F.B."/>
            <person name="Piednoel M."/>
            <person name="Gundlach H."/>
            <person name="Van Bel M."/>
            <person name="Meyberg R."/>
            <person name="Vives C."/>
            <person name="Morata J."/>
            <person name="Symeonidi A."/>
            <person name="Hiss M."/>
            <person name="Muchero W."/>
            <person name="Kamisugi Y."/>
            <person name="Saleh O."/>
            <person name="Blanc G."/>
            <person name="Decker E.L."/>
            <person name="van Gessel N."/>
            <person name="Grimwood J."/>
            <person name="Hayes R.D."/>
            <person name="Graham S.W."/>
            <person name="Gunter L.E."/>
            <person name="McDaniel S.F."/>
            <person name="Hoernstein S.N.W."/>
            <person name="Larsson A."/>
            <person name="Li F.W."/>
            <person name="Perroud P.F."/>
            <person name="Phillips J."/>
            <person name="Ranjan P."/>
            <person name="Rokshar D.S."/>
            <person name="Rothfels C.J."/>
            <person name="Schneider L."/>
            <person name="Shu S."/>
            <person name="Stevenson D.W."/>
            <person name="Thummler F."/>
            <person name="Tillich M."/>
            <person name="Villarreal Aguilar J.C."/>
            <person name="Widiez T."/>
            <person name="Wong G.K."/>
            <person name="Wymore A."/>
            <person name="Zhang Y."/>
            <person name="Zimmer A.D."/>
            <person name="Quatrano R.S."/>
            <person name="Mayer K.F.X."/>
            <person name="Goodstein D."/>
            <person name="Casacuberta J.M."/>
            <person name="Vandepoele K."/>
            <person name="Reski R."/>
            <person name="Cuming A.C."/>
            <person name="Tuskan G.A."/>
            <person name="Maumus F."/>
            <person name="Salse J."/>
            <person name="Schmutz J."/>
            <person name="Rensing S.A."/>
        </authorList>
    </citation>
    <scope>NUCLEOTIDE SEQUENCE [LARGE SCALE GENOMIC DNA]</scope>
    <source>
        <strain evidence="3 4">cv. Gransden 2004</strain>
    </source>
</reference>
<dbReference type="EnsemblPlants" id="Pp3c9_2809V3.1">
    <property type="protein sequence ID" value="Pp3c9_2809V3.1"/>
    <property type="gene ID" value="Pp3c9_2809"/>
</dbReference>
<reference evidence="3" key="3">
    <citation type="submission" date="2020-12" db="UniProtKB">
        <authorList>
            <consortium name="EnsemblPlants"/>
        </authorList>
    </citation>
    <scope>IDENTIFICATION</scope>
</reference>
<dbReference type="EnsemblPlants" id="Pp3c9_2809V3.2">
    <property type="protein sequence ID" value="Pp3c9_2809V3.2"/>
    <property type="gene ID" value="Pp3c9_2809"/>
</dbReference>
<dbReference type="OrthoDB" id="1939272at2759"/>
<dbReference type="PANTHER" id="PTHR36810">
    <property type="entry name" value="BNACNNG47150D PROTEIN"/>
    <property type="match status" value="1"/>
</dbReference>
<dbReference type="PANTHER" id="PTHR36810:SF1">
    <property type="entry name" value="OS05G0232200 PROTEIN"/>
    <property type="match status" value="1"/>
</dbReference>
<evidence type="ECO:0008006" key="5">
    <source>
        <dbReference type="Google" id="ProtNLM"/>
    </source>
</evidence>
<feature type="region of interest" description="Disordered" evidence="1">
    <location>
        <begin position="223"/>
        <end position="261"/>
    </location>
</feature>
<proteinExistence type="predicted"/>
<feature type="compositionally biased region" description="Polar residues" evidence="1">
    <location>
        <begin position="407"/>
        <end position="431"/>
    </location>
</feature>
<dbReference type="InterPro" id="IPR035892">
    <property type="entry name" value="C2_domain_sf"/>
</dbReference>
<organism evidence="2">
    <name type="scientific">Physcomitrium patens</name>
    <name type="common">Spreading-leaved earth moss</name>
    <name type="synonym">Physcomitrella patens</name>
    <dbReference type="NCBI Taxonomy" id="3218"/>
    <lineage>
        <taxon>Eukaryota</taxon>
        <taxon>Viridiplantae</taxon>
        <taxon>Streptophyta</taxon>
        <taxon>Embryophyta</taxon>
        <taxon>Bryophyta</taxon>
        <taxon>Bryophytina</taxon>
        <taxon>Bryopsida</taxon>
        <taxon>Funariidae</taxon>
        <taxon>Funariales</taxon>
        <taxon>Funariaceae</taxon>
        <taxon>Physcomitrium</taxon>
    </lineage>
</organism>
<evidence type="ECO:0000256" key="1">
    <source>
        <dbReference type="SAM" id="MobiDB-lite"/>
    </source>
</evidence>
<reference evidence="2 4" key="1">
    <citation type="journal article" date="2008" name="Science">
        <title>The Physcomitrella genome reveals evolutionary insights into the conquest of land by plants.</title>
        <authorList>
            <person name="Rensing S."/>
            <person name="Lang D."/>
            <person name="Zimmer A."/>
            <person name="Terry A."/>
            <person name="Salamov A."/>
            <person name="Shapiro H."/>
            <person name="Nishiyama T."/>
            <person name="Perroud P.-F."/>
            <person name="Lindquist E."/>
            <person name="Kamisugi Y."/>
            <person name="Tanahashi T."/>
            <person name="Sakakibara K."/>
            <person name="Fujita T."/>
            <person name="Oishi K."/>
            <person name="Shin-I T."/>
            <person name="Kuroki Y."/>
            <person name="Toyoda A."/>
            <person name="Suzuki Y."/>
            <person name="Hashimoto A."/>
            <person name="Yamaguchi K."/>
            <person name="Sugano A."/>
            <person name="Kohara Y."/>
            <person name="Fujiyama A."/>
            <person name="Anterola A."/>
            <person name="Aoki S."/>
            <person name="Ashton N."/>
            <person name="Barbazuk W.B."/>
            <person name="Barker E."/>
            <person name="Bennetzen J."/>
            <person name="Bezanilla M."/>
            <person name="Blankenship R."/>
            <person name="Cho S.H."/>
            <person name="Dutcher S."/>
            <person name="Estelle M."/>
            <person name="Fawcett J.A."/>
            <person name="Gundlach H."/>
            <person name="Hanada K."/>
            <person name="Heyl A."/>
            <person name="Hicks K.A."/>
            <person name="Hugh J."/>
            <person name="Lohr M."/>
            <person name="Mayer K."/>
            <person name="Melkozernov A."/>
            <person name="Murata T."/>
            <person name="Nelson D."/>
            <person name="Pils B."/>
            <person name="Prigge M."/>
            <person name="Reiss B."/>
            <person name="Renner T."/>
            <person name="Rombauts S."/>
            <person name="Rushton P."/>
            <person name="Sanderfoot A."/>
            <person name="Schween G."/>
            <person name="Shiu S.-H."/>
            <person name="Stueber K."/>
            <person name="Theodoulou F.L."/>
            <person name="Tu H."/>
            <person name="Van de Peer Y."/>
            <person name="Verrier P.J."/>
            <person name="Waters E."/>
            <person name="Wood A."/>
            <person name="Yang L."/>
            <person name="Cove D."/>
            <person name="Cuming A."/>
            <person name="Hasebe M."/>
            <person name="Lucas S."/>
            <person name="Mishler D.B."/>
            <person name="Reski R."/>
            <person name="Grigoriev I."/>
            <person name="Quatrano R.S."/>
            <person name="Boore J.L."/>
        </authorList>
    </citation>
    <scope>NUCLEOTIDE SEQUENCE [LARGE SCALE GENOMIC DNA]</scope>
    <source>
        <strain evidence="3 4">cv. Gransden 2004</strain>
    </source>
</reference>
<dbReference type="Gramene" id="Pp3c9_2809V3.1">
    <property type="protein sequence ID" value="Pp3c9_2809V3.1"/>
    <property type="gene ID" value="Pp3c9_2809"/>
</dbReference>
<dbReference type="Gramene" id="Pp3c9_2809V3.2">
    <property type="protein sequence ID" value="Pp3c9_2809V3.2"/>
    <property type="gene ID" value="Pp3c9_2809"/>
</dbReference>
<evidence type="ECO:0000313" key="3">
    <source>
        <dbReference type="EnsemblPlants" id="Pp3c9_2809V3.1"/>
    </source>
</evidence>
<gene>
    <name evidence="3" type="primary">LOC112286630</name>
    <name evidence="2" type="ORF">PHYPA_012187</name>
</gene>
<dbReference type="AlphaFoldDB" id="A0A2K1K1Q7"/>
<dbReference type="Proteomes" id="UP000006727">
    <property type="component" value="Chromosome 9"/>
</dbReference>